<keyword evidence="3" id="KW-1185">Reference proteome</keyword>
<evidence type="ECO:0000313" key="3">
    <source>
        <dbReference type="Proteomes" id="UP001500653"/>
    </source>
</evidence>
<dbReference type="Proteomes" id="UP001500653">
    <property type="component" value="Unassembled WGS sequence"/>
</dbReference>
<name>A0ABN1VZ97_9PSEU</name>
<accession>A0ABN1VZ97</accession>
<evidence type="ECO:0000313" key="2">
    <source>
        <dbReference type="EMBL" id="GAA1228299.1"/>
    </source>
</evidence>
<reference evidence="2 3" key="1">
    <citation type="journal article" date="2019" name="Int. J. Syst. Evol. Microbiol.">
        <title>The Global Catalogue of Microorganisms (GCM) 10K type strain sequencing project: providing services to taxonomists for standard genome sequencing and annotation.</title>
        <authorList>
            <consortium name="The Broad Institute Genomics Platform"/>
            <consortium name="The Broad Institute Genome Sequencing Center for Infectious Disease"/>
            <person name="Wu L."/>
            <person name="Ma J."/>
        </authorList>
    </citation>
    <scope>NUCLEOTIDE SEQUENCE [LARGE SCALE GENOMIC DNA]</scope>
    <source>
        <strain evidence="2 3">JCM 13023</strain>
    </source>
</reference>
<sequence length="60" mass="6337">MLQVPEPVLRIPEPVLRIPGAVLRIPEAVLRIPGADRHPSPARGRGQDACCGGRPVPPSA</sequence>
<organism evidence="2 3">
    <name type="scientific">Prauserella halophila</name>
    <dbReference type="NCBI Taxonomy" id="185641"/>
    <lineage>
        <taxon>Bacteria</taxon>
        <taxon>Bacillati</taxon>
        <taxon>Actinomycetota</taxon>
        <taxon>Actinomycetes</taxon>
        <taxon>Pseudonocardiales</taxon>
        <taxon>Pseudonocardiaceae</taxon>
        <taxon>Prauserella</taxon>
    </lineage>
</organism>
<evidence type="ECO:0000256" key="1">
    <source>
        <dbReference type="SAM" id="MobiDB-lite"/>
    </source>
</evidence>
<feature type="region of interest" description="Disordered" evidence="1">
    <location>
        <begin position="33"/>
        <end position="60"/>
    </location>
</feature>
<dbReference type="EMBL" id="BAAALN010000003">
    <property type="protein sequence ID" value="GAA1228299.1"/>
    <property type="molecule type" value="Genomic_DNA"/>
</dbReference>
<proteinExistence type="predicted"/>
<protein>
    <submittedName>
        <fullName evidence="2">Uncharacterized protein</fullName>
    </submittedName>
</protein>
<gene>
    <name evidence="2" type="ORF">GCM10009676_08300</name>
</gene>
<comment type="caution">
    <text evidence="2">The sequence shown here is derived from an EMBL/GenBank/DDBJ whole genome shotgun (WGS) entry which is preliminary data.</text>
</comment>